<sequence length="154" mass="16173">MSSVTYTTIVAGVGDVEANTHVIDRACEMARLCDAALLLVAGFDPVSARDKARINEFAPVADVRVVEARLTEDQAYAVVEKARDTAVERGVALAQGVVVEGTAVDAVTLVTLETEADLVIVGSKGVDSLFGRIFGAVSVQVLRKSKCDVLVVVP</sequence>
<evidence type="ECO:0000313" key="3">
    <source>
        <dbReference type="EMBL" id="ERH23904.1"/>
    </source>
</evidence>
<comment type="similarity">
    <text evidence="1">Belongs to the universal stress protein A family.</text>
</comment>
<proteinExistence type="inferred from homology"/>
<evidence type="ECO:0000259" key="2">
    <source>
        <dbReference type="Pfam" id="PF00582"/>
    </source>
</evidence>
<organism evidence="3 4">
    <name type="scientific">Actinomyces johnsonii F0542</name>
    <dbReference type="NCBI Taxonomy" id="1321818"/>
    <lineage>
        <taxon>Bacteria</taxon>
        <taxon>Bacillati</taxon>
        <taxon>Actinomycetota</taxon>
        <taxon>Actinomycetes</taxon>
        <taxon>Actinomycetales</taxon>
        <taxon>Actinomycetaceae</taxon>
        <taxon>Actinomyces</taxon>
    </lineage>
</organism>
<feature type="domain" description="UspA" evidence="2">
    <location>
        <begin position="6"/>
        <end position="152"/>
    </location>
</feature>
<protein>
    <submittedName>
        <fullName evidence="3">Universal stress family protein</fullName>
    </submittedName>
</protein>
<dbReference type="SUPFAM" id="SSF52402">
    <property type="entry name" value="Adenine nucleotide alpha hydrolases-like"/>
    <property type="match status" value="1"/>
</dbReference>
<dbReference type="PANTHER" id="PTHR46268">
    <property type="entry name" value="STRESS RESPONSE PROTEIN NHAX"/>
    <property type="match status" value="1"/>
</dbReference>
<dbReference type="Proteomes" id="UP000016536">
    <property type="component" value="Unassembled WGS sequence"/>
</dbReference>
<dbReference type="Gene3D" id="3.40.50.620">
    <property type="entry name" value="HUPs"/>
    <property type="match status" value="1"/>
</dbReference>
<dbReference type="PRINTS" id="PR01438">
    <property type="entry name" value="UNVRSLSTRESS"/>
</dbReference>
<accession>U1QQH0</accession>
<dbReference type="PATRIC" id="fig|1321818.3.peg.1369"/>
<evidence type="ECO:0000313" key="4">
    <source>
        <dbReference type="Proteomes" id="UP000016536"/>
    </source>
</evidence>
<evidence type="ECO:0000256" key="1">
    <source>
        <dbReference type="ARBA" id="ARBA00008791"/>
    </source>
</evidence>
<keyword evidence="4" id="KW-1185">Reference proteome</keyword>
<dbReference type="Pfam" id="PF00582">
    <property type="entry name" value="Usp"/>
    <property type="match status" value="1"/>
</dbReference>
<dbReference type="PANTHER" id="PTHR46268:SF6">
    <property type="entry name" value="UNIVERSAL STRESS PROTEIN UP12"/>
    <property type="match status" value="1"/>
</dbReference>
<reference evidence="3 4" key="1">
    <citation type="submission" date="2013-08" db="EMBL/GenBank/DDBJ databases">
        <authorList>
            <person name="Weinstock G."/>
            <person name="Sodergren E."/>
            <person name="Wylie T."/>
            <person name="Fulton L."/>
            <person name="Fulton R."/>
            <person name="Fronick C."/>
            <person name="O'Laughlin M."/>
            <person name="Godfrey J."/>
            <person name="Miner T."/>
            <person name="Herter B."/>
            <person name="Appelbaum E."/>
            <person name="Cordes M."/>
            <person name="Lek S."/>
            <person name="Wollam A."/>
            <person name="Pepin K.H."/>
            <person name="Palsikar V.B."/>
            <person name="Mitreva M."/>
            <person name="Wilson R.K."/>
        </authorList>
    </citation>
    <scope>NUCLEOTIDE SEQUENCE [LARGE SCALE GENOMIC DNA]</scope>
    <source>
        <strain evidence="3 4">F0542</strain>
    </source>
</reference>
<dbReference type="InterPro" id="IPR014729">
    <property type="entry name" value="Rossmann-like_a/b/a_fold"/>
</dbReference>
<gene>
    <name evidence="3" type="ORF">HMPREF1979_01625</name>
</gene>
<dbReference type="HOGENOM" id="CLU_1754931_0_0_11"/>
<dbReference type="CDD" id="cd00293">
    <property type="entry name" value="USP-like"/>
    <property type="match status" value="1"/>
</dbReference>
<dbReference type="InterPro" id="IPR006016">
    <property type="entry name" value="UspA"/>
</dbReference>
<dbReference type="InterPro" id="IPR006015">
    <property type="entry name" value="Universal_stress_UspA"/>
</dbReference>
<comment type="caution">
    <text evidence="3">The sequence shown here is derived from an EMBL/GenBank/DDBJ whole genome shotgun (WGS) entry which is preliminary data.</text>
</comment>
<dbReference type="EMBL" id="AWSE01000079">
    <property type="protein sequence ID" value="ERH23904.1"/>
    <property type="molecule type" value="Genomic_DNA"/>
</dbReference>
<name>U1QQH0_9ACTO</name>
<dbReference type="AlphaFoldDB" id="U1QQH0"/>